<comment type="caution">
    <text evidence="1">The sequence shown here is derived from an EMBL/GenBank/DDBJ whole genome shotgun (WGS) entry which is preliminary data.</text>
</comment>
<dbReference type="eggNOG" id="ENOG5032X5I">
    <property type="taxonomic scope" value="Bacteria"/>
</dbReference>
<dbReference type="EMBL" id="APLQ01000010">
    <property type="protein sequence ID" value="ENO16503.2"/>
    <property type="molecule type" value="Genomic_DNA"/>
</dbReference>
<keyword evidence="2" id="KW-1185">Reference proteome</keyword>
<sequence>MRRPQLGSRLDQAHRDFLAHVDGWRSFFQAVDVFGTKDLVAGTKHARAVVLLESLGDTRPLCGAKSAELLPFAASSIDIDVFAIGRSESEQPGVVYWFAGGLVEQFPSFEEWFLAMNDYNREEYEALRALS</sequence>
<gene>
    <name evidence="1" type="ORF">J057_02295</name>
</gene>
<evidence type="ECO:0000313" key="2">
    <source>
        <dbReference type="Proteomes" id="UP000013165"/>
    </source>
</evidence>
<organism evidence="1 2">
    <name type="scientific">Marinobacter nanhaiticus D15-8W</name>
    <dbReference type="NCBI Taxonomy" id="626887"/>
    <lineage>
        <taxon>Bacteria</taxon>
        <taxon>Pseudomonadati</taxon>
        <taxon>Pseudomonadota</taxon>
        <taxon>Gammaproteobacteria</taxon>
        <taxon>Pseudomonadales</taxon>
        <taxon>Marinobacteraceae</taxon>
        <taxon>Marinobacter</taxon>
    </lineage>
</organism>
<dbReference type="Proteomes" id="UP000013165">
    <property type="component" value="Unassembled WGS sequence"/>
</dbReference>
<accession>N6X5X5</accession>
<reference evidence="1 2" key="1">
    <citation type="journal article" date="2013" name="Genome Announc.">
        <title>Genome Sequence of the Polycyclic Aromatic Hydrocarbon-Degrading Bacterium Strain Marinobacter nanhaiticus D15-8WT.</title>
        <authorList>
            <person name="Cui Z."/>
            <person name="Gao W."/>
            <person name="Li Q."/>
            <person name="Xu G."/>
            <person name="Zheng L."/>
        </authorList>
    </citation>
    <scope>NUCLEOTIDE SEQUENCE [LARGE SCALE GENOMIC DNA]</scope>
    <source>
        <strain evidence="1 2">D15-8W</strain>
    </source>
</reference>
<name>N6X5X5_9GAMM</name>
<dbReference type="InterPro" id="IPR037883">
    <property type="entry name" value="Knr4/Smi1-like_sf"/>
</dbReference>
<protein>
    <submittedName>
        <fullName evidence="1">SMI1/KNR4 family protein</fullName>
    </submittedName>
</protein>
<proteinExistence type="predicted"/>
<dbReference type="SUPFAM" id="SSF160631">
    <property type="entry name" value="SMI1/KNR4-like"/>
    <property type="match status" value="1"/>
</dbReference>
<dbReference type="AlphaFoldDB" id="N6X5X5"/>
<evidence type="ECO:0000313" key="1">
    <source>
        <dbReference type="EMBL" id="ENO16503.2"/>
    </source>
</evidence>
<dbReference type="HOGENOM" id="CLU_1720136_0_0_6"/>